<name>A0ABW2SBQ4_9BURK</name>
<dbReference type="PANTHER" id="PTHR37299">
    <property type="entry name" value="TRANSCRIPTIONAL REGULATOR-RELATED"/>
    <property type="match status" value="1"/>
</dbReference>
<dbReference type="RefSeq" id="WP_382200077.1">
    <property type="nucleotide sequence ID" value="NZ_JBHTBZ010000020.1"/>
</dbReference>
<feature type="domain" description="Response regulatory" evidence="2">
    <location>
        <begin position="4"/>
        <end position="120"/>
    </location>
</feature>
<dbReference type="Pfam" id="PF00072">
    <property type="entry name" value="Response_reg"/>
    <property type="match status" value="1"/>
</dbReference>
<dbReference type="EMBL" id="JBHTBZ010000020">
    <property type="protein sequence ID" value="MFC7460633.1"/>
    <property type="molecule type" value="Genomic_DNA"/>
</dbReference>
<dbReference type="SMART" id="SM00850">
    <property type="entry name" value="LytTR"/>
    <property type="match status" value="1"/>
</dbReference>
<protein>
    <submittedName>
        <fullName evidence="4">LytR/AlgR family response regulator transcription factor</fullName>
    </submittedName>
</protein>
<dbReference type="InterPro" id="IPR011006">
    <property type="entry name" value="CheY-like_superfamily"/>
</dbReference>
<evidence type="ECO:0000256" key="1">
    <source>
        <dbReference type="PROSITE-ProRule" id="PRU00169"/>
    </source>
</evidence>
<accession>A0ABW2SBQ4</accession>
<keyword evidence="5" id="KW-1185">Reference proteome</keyword>
<keyword evidence="1" id="KW-0597">Phosphoprotein</keyword>
<dbReference type="InterPro" id="IPR046947">
    <property type="entry name" value="LytR-like"/>
</dbReference>
<evidence type="ECO:0000259" key="2">
    <source>
        <dbReference type="PROSITE" id="PS50110"/>
    </source>
</evidence>
<evidence type="ECO:0000313" key="5">
    <source>
        <dbReference type="Proteomes" id="UP001596457"/>
    </source>
</evidence>
<dbReference type="PROSITE" id="PS50110">
    <property type="entry name" value="RESPONSE_REGULATORY"/>
    <property type="match status" value="1"/>
</dbReference>
<dbReference type="InterPro" id="IPR007492">
    <property type="entry name" value="LytTR_DNA-bd_dom"/>
</dbReference>
<organism evidence="4 5">
    <name type="scientific">Hydrogenophaga defluvii</name>
    <dbReference type="NCBI Taxonomy" id="249410"/>
    <lineage>
        <taxon>Bacteria</taxon>
        <taxon>Pseudomonadati</taxon>
        <taxon>Pseudomonadota</taxon>
        <taxon>Betaproteobacteria</taxon>
        <taxon>Burkholderiales</taxon>
        <taxon>Comamonadaceae</taxon>
        <taxon>Hydrogenophaga</taxon>
    </lineage>
</organism>
<dbReference type="PANTHER" id="PTHR37299:SF1">
    <property type="entry name" value="STAGE 0 SPORULATION PROTEIN A HOMOLOG"/>
    <property type="match status" value="1"/>
</dbReference>
<dbReference type="Pfam" id="PF04397">
    <property type="entry name" value="LytTR"/>
    <property type="match status" value="1"/>
</dbReference>
<proteinExistence type="predicted"/>
<feature type="domain" description="HTH LytTR-type" evidence="3">
    <location>
        <begin position="137"/>
        <end position="246"/>
    </location>
</feature>
<dbReference type="SUPFAM" id="SSF52172">
    <property type="entry name" value="CheY-like"/>
    <property type="match status" value="1"/>
</dbReference>
<dbReference type="Gene3D" id="3.40.50.2300">
    <property type="match status" value="1"/>
</dbReference>
<reference evidence="5" key="1">
    <citation type="journal article" date="2019" name="Int. J. Syst. Evol. Microbiol.">
        <title>The Global Catalogue of Microorganisms (GCM) 10K type strain sequencing project: providing services to taxonomists for standard genome sequencing and annotation.</title>
        <authorList>
            <consortium name="The Broad Institute Genomics Platform"/>
            <consortium name="The Broad Institute Genome Sequencing Center for Infectious Disease"/>
            <person name="Wu L."/>
            <person name="Ma J."/>
        </authorList>
    </citation>
    <scope>NUCLEOTIDE SEQUENCE [LARGE SCALE GENOMIC DNA]</scope>
    <source>
        <strain evidence="5">CCUG 53903</strain>
    </source>
</reference>
<dbReference type="Gene3D" id="2.40.50.1020">
    <property type="entry name" value="LytTr DNA-binding domain"/>
    <property type="match status" value="1"/>
</dbReference>
<dbReference type="Proteomes" id="UP001596457">
    <property type="component" value="Unassembled WGS sequence"/>
</dbReference>
<feature type="modified residue" description="4-aspartylphosphate" evidence="1">
    <location>
        <position position="57"/>
    </location>
</feature>
<evidence type="ECO:0000259" key="3">
    <source>
        <dbReference type="PROSITE" id="PS50930"/>
    </source>
</evidence>
<evidence type="ECO:0000313" key="4">
    <source>
        <dbReference type="EMBL" id="MFC7460633.1"/>
    </source>
</evidence>
<dbReference type="InterPro" id="IPR001789">
    <property type="entry name" value="Sig_transdc_resp-reg_receiver"/>
</dbReference>
<dbReference type="SMART" id="SM00448">
    <property type="entry name" value="REC"/>
    <property type="match status" value="1"/>
</dbReference>
<dbReference type="PROSITE" id="PS50930">
    <property type="entry name" value="HTH_LYTTR"/>
    <property type="match status" value="1"/>
</dbReference>
<comment type="caution">
    <text evidence="4">The sequence shown here is derived from an EMBL/GenBank/DDBJ whole genome shotgun (WGS) entry which is preliminary data.</text>
</comment>
<sequence>MSLKVLVVDDEPLARMRLRDLLSDCDEPVTEWVGEAAHAQQALDTLGTTRCDVVLLDIHMPGMDGLRLAQAIKALPLPPAIVFVTAHAEHALEAFDLEALDYLTKPVRRDRLQQALDKAQRWHATRLATGSEAADHLLIQDRGRVERVPVTDVVYLKAELKYVTVRTRERSHIYDGSLSDLETRYPERFVRVHRNALVARPCLRALERHHGGGAEADGWEVALHGVDERLRVSRRQLASLREVLQQTAH</sequence>
<gene>
    <name evidence="4" type="ORF">ACFQU0_09355</name>
</gene>